<dbReference type="GO" id="GO:0005506">
    <property type="term" value="F:iron ion binding"/>
    <property type="evidence" value="ECO:0007669"/>
    <property type="project" value="InterPro"/>
</dbReference>
<evidence type="ECO:0000256" key="11">
    <source>
        <dbReference type="ARBA" id="ARBA00023136"/>
    </source>
</evidence>
<dbReference type="SUPFAM" id="SSF48264">
    <property type="entry name" value="Cytochrome P450"/>
    <property type="match status" value="1"/>
</dbReference>
<evidence type="ECO:0000256" key="12">
    <source>
        <dbReference type="ARBA" id="ARBA00023766"/>
    </source>
</evidence>
<dbReference type="GO" id="GO:0016709">
    <property type="term" value="F:oxidoreductase activity, acting on paired donors, with incorporation or reduction of molecular oxygen, NAD(P)H as one donor, and incorporation of one atom of oxygen"/>
    <property type="evidence" value="ECO:0000318"/>
    <property type="project" value="GO_Central"/>
</dbReference>
<evidence type="ECO:0000256" key="8">
    <source>
        <dbReference type="ARBA" id="ARBA00023002"/>
    </source>
</evidence>
<keyword evidence="10 16" id="KW-0503">Monooxygenase</keyword>
<dbReference type="GO" id="GO:0020037">
    <property type="term" value="F:heme binding"/>
    <property type="evidence" value="ECO:0007669"/>
    <property type="project" value="InterPro"/>
</dbReference>
<keyword evidence="4 17" id="KW-0812">Transmembrane</keyword>
<evidence type="ECO:0000256" key="3">
    <source>
        <dbReference type="ARBA" id="ARBA00022617"/>
    </source>
</evidence>
<dbReference type="GO" id="GO:0010241">
    <property type="term" value="P:ent-kaurene oxidation to kaurenoic acid"/>
    <property type="evidence" value="ECO:0000318"/>
    <property type="project" value="GO_Central"/>
</dbReference>
<keyword evidence="6" id="KW-0934">Plastid</keyword>
<comment type="function">
    <text evidence="13">Catalyzes three successive oxidations of the 4-methyl group of ent-kaurene giving kaurenoic acid, a key step in gibberellins (GAs) biosynthesis. GAs, which are involved many processes, including stem elongation, play a central role in plant development.</text>
</comment>
<dbReference type="EMBL" id="NBSK02000006">
    <property type="protein sequence ID" value="KAJ0200510.1"/>
    <property type="molecule type" value="Genomic_DNA"/>
</dbReference>
<proteinExistence type="inferred from homology"/>
<dbReference type="Pfam" id="PF00067">
    <property type="entry name" value="p450"/>
    <property type="match status" value="1"/>
</dbReference>
<evidence type="ECO:0000256" key="9">
    <source>
        <dbReference type="ARBA" id="ARBA00023004"/>
    </source>
</evidence>
<feature type="transmembrane region" description="Helical" evidence="17">
    <location>
        <begin position="12"/>
        <end position="33"/>
    </location>
</feature>
<evidence type="ECO:0000256" key="16">
    <source>
        <dbReference type="RuleBase" id="RU000461"/>
    </source>
</evidence>
<keyword evidence="3 15" id="KW-0349">Heme</keyword>
<dbReference type="InterPro" id="IPR001128">
    <property type="entry name" value="Cyt_P450"/>
</dbReference>
<evidence type="ECO:0000256" key="6">
    <source>
        <dbReference type="ARBA" id="ARBA00022805"/>
    </source>
</evidence>
<keyword evidence="7 17" id="KW-1133">Transmembrane helix</keyword>
<evidence type="ECO:0000256" key="7">
    <source>
        <dbReference type="ARBA" id="ARBA00022989"/>
    </source>
</evidence>
<dbReference type="AlphaFoldDB" id="A0A9R1V6A2"/>
<dbReference type="GO" id="GO:0009707">
    <property type="term" value="C:chloroplast outer membrane"/>
    <property type="evidence" value="ECO:0000318"/>
    <property type="project" value="GO_Central"/>
</dbReference>
<evidence type="ECO:0000256" key="10">
    <source>
        <dbReference type="ARBA" id="ARBA00023033"/>
    </source>
</evidence>
<gene>
    <name evidence="18" type="ORF">LSAT_V11C600340710</name>
</gene>
<keyword evidence="19" id="KW-1185">Reference proteome</keyword>
<dbReference type="Proteomes" id="UP000235145">
    <property type="component" value="Unassembled WGS sequence"/>
</dbReference>
<comment type="cofactor">
    <cofactor evidence="1 15">
        <name>heme</name>
        <dbReference type="ChEBI" id="CHEBI:30413"/>
    </cofactor>
</comment>
<keyword evidence="8 16" id="KW-0560">Oxidoreductase</keyword>
<dbReference type="InterPro" id="IPR017972">
    <property type="entry name" value="Cyt_P450_CS"/>
</dbReference>
<evidence type="ECO:0000256" key="1">
    <source>
        <dbReference type="ARBA" id="ARBA00001971"/>
    </source>
</evidence>
<dbReference type="InterPro" id="IPR036396">
    <property type="entry name" value="Cyt_P450_sf"/>
</dbReference>
<dbReference type="OrthoDB" id="2789670at2759"/>
<evidence type="ECO:0000256" key="14">
    <source>
        <dbReference type="ARBA" id="ARBA00066565"/>
    </source>
</evidence>
<keyword evidence="9 15" id="KW-0408">Iron</keyword>
<protein>
    <recommendedName>
        <fullName evidence="14">ent-kaurene monooxygenase</fullName>
        <ecNumber evidence="14">1.14.14.86</ecNumber>
    </recommendedName>
</protein>
<sequence>MDGVIDMQTIPLRTAIAIGGTAVALVVALYFWFLRSYASPSHHSNHLPPVPEVPGVPVLGNLLQLKEKKPYMTFTKWAEMYGPIYSIRTGATSMVVVSSNEIAKEVVVTRFPSISTRKLSYALKVLTEDKSMVAMSDYNDYHKTVKRHILTAVLGPNAQKKFRAHRDTMMENVSNELHAFFEKNPNQEVNLRKIFQSQLFGLAMKQALGKDVESIYVKDLETTMKREEIFEVLVVDPMMGAIEVDWRDFFPYLKWVPNKSFENIIHRMYTRREAVMKALIQEHKKRIASGEKLNSYIDYLLSEAQTLTDKQLRMSLWEPIIESSDTTMVTTEWAMYELAKNPNMQDRLYEEIQSVCGSEKITEDNLSQLPYLYAVFQETLRKHCPVPIMPLRYVHENTVLGGYHVPAGTEVAINIYGCNMDKKVWENPEEWNPERFLSEKESMDLYKTMAFGGGKRVCAGSLQAMVISCIGIGRLVQDFEWKLKDDAEEDVNTLGLTTQKLHPLLALINPRK</sequence>
<dbReference type="PRINTS" id="PR00463">
    <property type="entry name" value="EP450I"/>
</dbReference>
<dbReference type="EC" id="1.14.14.86" evidence="14"/>
<dbReference type="Gene3D" id="1.10.630.10">
    <property type="entry name" value="Cytochrome P450"/>
    <property type="match status" value="1"/>
</dbReference>
<feature type="binding site" description="axial binding residue" evidence="15">
    <location>
        <position position="458"/>
    </location>
    <ligand>
        <name>heme</name>
        <dbReference type="ChEBI" id="CHEBI:30413"/>
    </ligand>
    <ligandPart>
        <name>Fe</name>
        <dbReference type="ChEBI" id="CHEBI:18248"/>
    </ligandPart>
</feature>
<keyword evidence="5 15" id="KW-0479">Metal-binding</keyword>
<evidence type="ECO:0000313" key="18">
    <source>
        <dbReference type="EMBL" id="KAJ0200510.1"/>
    </source>
</evidence>
<dbReference type="GO" id="GO:0052615">
    <property type="term" value="F:ent-kaurene oxidase activity"/>
    <property type="evidence" value="ECO:0007669"/>
    <property type="project" value="UniProtKB-EC"/>
</dbReference>
<accession>A0A9R1V6A2</accession>
<evidence type="ECO:0000256" key="4">
    <source>
        <dbReference type="ARBA" id="ARBA00022692"/>
    </source>
</evidence>
<keyword evidence="11 17" id="KW-0472">Membrane</keyword>
<evidence type="ECO:0000313" key="19">
    <source>
        <dbReference type="Proteomes" id="UP000235145"/>
    </source>
</evidence>
<dbReference type="FunFam" id="1.10.630.10:FF:000062">
    <property type="entry name" value="Ent-kaurene oxidase 2"/>
    <property type="match status" value="1"/>
</dbReference>
<dbReference type="InterPro" id="IPR002401">
    <property type="entry name" value="Cyt_P450_E_grp-I"/>
</dbReference>
<evidence type="ECO:0000256" key="2">
    <source>
        <dbReference type="ARBA" id="ARBA00010617"/>
    </source>
</evidence>
<comment type="similarity">
    <text evidence="2 16">Belongs to the cytochrome P450 family.</text>
</comment>
<name>A0A9R1V6A2_LACSA</name>
<evidence type="ECO:0000256" key="15">
    <source>
        <dbReference type="PIRSR" id="PIRSR602401-1"/>
    </source>
</evidence>
<dbReference type="CDD" id="cd11075">
    <property type="entry name" value="CYP77_89"/>
    <property type="match status" value="1"/>
</dbReference>
<reference evidence="18 19" key="1">
    <citation type="journal article" date="2017" name="Nat. Commun.">
        <title>Genome assembly with in vitro proximity ligation data and whole-genome triplication in lettuce.</title>
        <authorList>
            <person name="Reyes-Chin-Wo S."/>
            <person name="Wang Z."/>
            <person name="Yang X."/>
            <person name="Kozik A."/>
            <person name="Arikit S."/>
            <person name="Song C."/>
            <person name="Xia L."/>
            <person name="Froenicke L."/>
            <person name="Lavelle D.O."/>
            <person name="Truco M.J."/>
            <person name="Xia R."/>
            <person name="Zhu S."/>
            <person name="Xu C."/>
            <person name="Xu H."/>
            <person name="Xu X."/>
            <person name="Cox K."/>
            <person name="Korf I."/>
            <person name="Meyers B.C."/>
            <person name="Michelmore R.W."/>
        </authorList>
    </citation>
    <scope>NUCLEOTIDE SEQUENCE [LARGE SCALE GENOMIC DNA]</scope>
    <source>
        <strain evidence="19">cv. Salinas</strain>
        <tissue evidence="18">Seedlings</tissue>
    </source>
</reference>
<keyword evidence="6" id="KW-1002">Plastid outer membrane</keyword>
<dbReference type="PANTHER" id="PTHR47283">
    <property type="entry name" value="ENT-KAURENE OXIDASE, CHLOROPLASTIC"/>
    <property type="match status" value="1"/>
</dbReference>
<comment type="subcellular location">
    <subcellularLocation>
        <location evidence="12">Plastid</location>
        <location evidence="12">Chloroplast outer membrane</location>
        <topology evidence="12">Single-pass membrane protein</topology>
    </subcellularLocation>
</comment>
<dbReference type="GO" id="GO:0009686">
    <property type="term" value="P:gibberellin biosynthetic process"/>
    <property type="evidence" value="ECO:0000318"/>
    <property type="project" value="GO_Central"/>
</dbReference>
<evidence type="ECO:0000256" key="13">
    <source>
        <dbReference type="ARBA" id="ARBA00058795"/>
    </source>
</evidence>
<organism evidence="18 19">
    <name type="scientific">Lactuca sativa</name>
    <name type="common">Garden lettuce</name>
    <dbReference type="NCBI Taxonomy" id="4236"/>
    <lineage>
        <taxon>Eukaryota</taxon>
        <taxon>Viridiplantae</taxon>
        <taxon>Streptophyta</taxon>
        <taxon>Embryophyta</taxon>
        <taxon>Tracheophyta</taxon>
        <taxon>Spermatophyta</taxon>
        <taxon>Magnoliopsida</taxon>
        <taxon>eudicotyledons</taxon>
        <taxon>Gunneridae</taxon>
        <taxon>Pentapetalae</taxon>
        <taxon>asterids</taxon>
        <taxon>campanulids</taxon>
        <taxon>Asterales</taxon>
        <taxon>Asteraceae</taxon>
        <taxon>Cichorioideae</taxon>
        <taxon>Cichorieae</taxon>
        <taxon>Lactucinae</taxon>
        <taxon>Lactuca</taxon>
    </lineage>
</organism>
<evidence type="ECO:0000256" key="17">
    <source>
        <dbReference type="SAM" id="Phobius"/>
    </source>
</evidence>
<evidence type="ECO:0000256" key="5">
    <source>
        <dbReference type="ARBA" id="ARBA00022723"/>
    </source>
</evidence>
<dbReference type="PANTHER" id="PTHR47283:SF1">
    <property type="entry name" value="ENT-KAURENE OXIDASE, CHLOROPLASTIC"/>
    <property type="match status" value="1"/>
</dbReference>
<dbReference type="InterPro" id="IPR044225">
    <property type="entry name" value="KO_chloroplastic"/>
</dbReference>
<dbReference type="PROSITE" id="PS00086">
    <property type="entry name" value="CYTOCHROME_P450"/>
    <property type="match status" value="1"/>
</dbReference>
<dbReference type="Gramene" id="rna-gnl|WGS:NBSK|LSAT_6X114080_mrna">
    <property type="protein sequence ID" value="cds-PLY99246.1"/>
    <property type="gene ID" value="gene-LSAT_6X114080"/>
</dbReference>
<comment type="caution">
    <text evidence="18">The sequence shown here is derived from an EMBL/GenBank/DDBJ whole genome shotgun (WGS) entry which is preliminary data.</text>
</comment>